<accession>A0A381Y1N0</accession>
<dbReference type="EMBL" id="UINC01017178">
    <property type="protein sequence ID" value="SVA70898.1"/>
    <property type="molecule type" value="Genomic_DNA"/>
</dbReference>
<evidence type="ECO:0000313" key="2">
    <source>
        <dbReference type="EMBL" id="SVA70898.1"/>
    </source>
</evidence>
<organism evidence="2">
    <name type="scientific">marine metagenome</name>
    <dbReference type="NCBI Taxonomy" id="408172"/>
    <lineage>
        <taxon>unclassified sequences</taxon>
        <taxon>metagenomes</taxon>
        <taxon>ecological metagenomes</taxon>
    </lineage>
</organism>
<name>A0A381Y1N0_9ZZZZ</name>
<dbReference type="AlphaFoldDB" id="A0A381Y1N0"/>
<feature type="region of interest" description="Disordered" evidence="1">
    <location>
        <begin position="13"/>
        <end position="34"/>
    </location>
</feature>
<sequence length="34" mass="3375">MFHAESSLISGAACWRSDGSPAGISGGPAKPTDI</sequence>
<gene>
    <name evidence="2" type="ORF">METZ01_LOCUS123752</name>
</gene>
<reference evidence="2" key="1">
    <citation type="submission" date="2018-05" db="EMBL/GenBank/DDBJ databases">
        <authorList>
            <person name="Lanie J.A."/>
            <person name="Ng W.-L."/>
            <person name="Kazmierczak K.M."/>
            <person name="Andrzejewski T.M."/>
            <person name="Davidsen T.M."/>
            <person name="Wayne K.J."/>
            <person name="Tettelin H."/>
            <person name="Glass J.I."/>
            <person name="Rusch D."/>
            <person name="Podicherti R."/>
            <person name="Tsui H.-C.T."/>
            <person name="Winkler M.E."/>
        </authorList>
    </citation>
    <scope>NUCLEOTIDE SEQUENCE</scope>
</reference>
<evidence type="ECO:0000256" key="1">
    <source>
        <dbReference type="SAM" id="MobiDB-lite"/>
    </source>
</evidence>
<protein>
    <submittedName>
        <fullName evidence="2">Uncharacterized protein</fullName>
    </submittedName>
</protein>
<proteinExistence type="predicted"/>